<keyword evidence="1" id="KW-0802">TPR repeat</keyword>
<organism evidence="3 4">
    <name type="scientific">Gottfriedia luciferensis</name>
    <dbReference type="NCBI Taxonomy" id="178774"/>
    <lineage>
        <taxon>Bacteria</taxon>
        <taxon>Bacillati</taxon>
        <taxon>Bacillota</taxon>
        <taxon>Bacilli</taxon>
        <taxon>Bacillales</taxon>
        <taxon>Bacillaceae</taxon>
        <taxon>Gottfriedia</taxon>
    </lineage>
</organism>
<sequence length="415" mass="49048">MFEREIIKYYRKEKGFSQDELCEGICSKSHLSRIESGRVSLSSKILALLSERLGIDINEKLNSYHMIENYLEELNNALIMHNSNKVDEIIQKLEQIPFISSSQYVVRNLLILARYYLWKNNLKQSLKIINSVERKYSENLSEYEKNFLLHIKAIYYLSIYRSTTSVDLRAAVGILNQINLKEYKNKEVYYHFALSYHYAGENLLVYINAKKALHYFNATHNYVQSINAQILILIQYEKEQEISFVKIVEKYKDLIWNCDSVGASNQKAILLNNLGISYFKRGDFENAAHYIERSLQLTDKTSVYYLRRYYNYTETCLEGRLLPKDELLELTNEGIKLAEKNNSSIHITLFKLLKLCCENNQIQYYQYLNDIAIPQFKLTNNISYYNQYGKKLYKHLIANKQYKKAIELECEFRSL</sequence>
<name>A0ABX2ZTE6_9BACI</name>
<dbReference type="InterPro" id="IPR019734">
    <property type="entry name" value="TPR_rpt"/>
</dbReference>
<dbReference type="InterPro" id="IPR001387">
    <property type="entry name" value="Cro/C1-type_HTH"/>
</dbReference>
<reference evidence="3 4" key="1">
    <citation type="submission" date="2016-07" db="EMBL/GenBank/DDBJ databases">
        <authorList>
            <person name="Townsley L."/>
            <person name="Shank E.A."/>
        </authorList>
    </citation>
    <scope>NUCLEOTIDE SEQUENCE [LARGE SCALE GENOMIC DNA]</scope>
    <source>
        <strain evidence="3 4">CH01</strain>
    </source>
</reference>
<gene>
    <name evidence="3" type="ORF">BED47_18120</name>
</gene>
<dbReference type="SMART" id="SM00028">
    <property type="entry name" value="TPR"/>
    <property type="match status" value="1"/>
</dbReference>
<dbReference type="InterPro" id="IPR011990">
    <property type="entry name" value="TPR-like_helical_dom_sf"/>
</dbReference>
<dbReference type="InterPro" id="IPR010982">
    <property type="entry name" value="Lambda_DNA-bd_dom_sf"/>
</dbReference>
<feature type="domain" description="HTH cro/C1-type" evidence="2">
    <location>
        <begin position="7"/>
        <end position="60"/>
    </location>
</feature>
<evidence type="ECO:0000256" key="1">
    <source>
        <dbReference type="PROSITE-ProRule" id="PRU00339"/>
    </source>
</evidence>
<dbReference type="SUPFAM" id="SSF48452">
    <property type="entry name" value="TPR-like"/>
    <property type="match status" value="1"/>
</dbReference>
<dbReference type="Proteomes" id="UP000094580">
    <property type="component" value="Unassembled WGS sequence"/>
</dbReference>
<dbReference type="Pfam" id="PF01381">
    <property type="entry name" value="HTH_3"/>
    <property type="match status" value="1"/>
</dbReference>
<accession>A0ABX2ZTE6</accession>
<dbReference type="InterPro" id="IPR053163">
    <property type="entry name" value="HTH-type_regulator_Rgg"/>
</dbReference>
<dbReference type="PANTHER" id="PTHR37038">
    <property type="entry name" value="TRANSCRIPTIONAL REGULATOR-RELATED"/>
    <property type="match status" value="1"/>
</dbReference>
<dbReference type="Gene3D" id="1.25.40.10">
    <property type="entry name" value="Tetratricopeptide repeat domain"/>
    <property type="match status" value="1"/>
</dbReference>
<dbReference type="Gene3D" id="1.10.260.40">
    <property type="entry name" value="lambda repressor-like DNA-binding domains"/>
    <property type="match status" value="1"/>
</dbReference>
<dbReference type="CDD" id="cd00093">
    <property type="entry name" value="HTH_XRE"/>
    <property type="match status" value="1"/>
</dbReference>
<evidence type="ECO:0000259" key="2">
    <source>
        <dbReference type="PROSITE" id="PS50943"/>
    </source>
</evidence>
<dbReference type="SMART" id="SM00530">
    <property type="entry name" value="HTH_XRE"/>
    <property type="match status" value="1"/>
</dbReference>
<dbReference type="EMBL" id="MDKC01000005">
    <property type="protein sequence ID" value="ODG92833.1"/>
    <property type="molecule type" value="Genomic_DNA"/>
</dbReference>
<protein>
    <recommendedName>
        <fullName evidence="2">HTH cro/C1-type domain-containing protein</fullName>
    </recommendedName>
</protein>
<dbReference type="SUPFAM" id="SSF47413">
    <property type="entry name" value="lambda repressor-like DNA-binding domains"/>
    <property type="match status" value="1"/>
</dbReference>
<dbReference type="PROSITE" id="PS50943">
    <property type="entry name" value="HTH_CROC1"/>
    <property type="match status" value="1"/>
</dbReference>
<dbReference type="PROSITE" id="PS50005">
    <property type="entry name" value="TPR"/>
    <property type="match status" value="1"/>
</dbReference>
<keyword evidence="4" id="KW-1185">Reference proteome</keyword>
<dbReference type="RefSeq" id="WP_069033031.1">
    <property type="nucleotide sequence ID" value="NZ_MDKC01000005.1"/>
</dbReference>
<evidence type="ECO:0000313" key="4">
    <source>
        <dbReference type="Proteomes" id="UP000094580"/>
    </source>
</evidence>
<evidence type="ECO:0000313" key="3">
    <source>
        <dbReference type="EMBL" id="ODG92833.1"/>
    </source>
</evidence>
<dbReference type="PANTHER" id="PTHR37038:SF14">
    <property type="entry name" value="TRANSCRIPTIONAL ACTIVATOR"/>
    <property type="match status" value="1"/>
</dbReference>
<proteinExistence type="predicted"/>
<feature type="repeat" description="TPR" evidence="1">
    <location>
        <begin position="268"/>
        <end position="301"/>
    </location>
</feature>
<comment type="caution">
    <text evidence="3">The sequence shown here is derived from an EMBL/GenBank/DDBJ whole genome shotgun (WGS) entry which is preliminary data.</text>
</comment>